<dbReference type="EMBL" id="BART01007182">
    <property type="protein sequence ID" value="GAG54659.1"/>
    <property type="molecule type" value="Genomic_DNA"/>
</dbReference>
<comment type="caution">
    <text evidence="2">The sequence shown here is derived from an EMBL/GenBank/DDBJ whole genome shotgun (WGS) entry which is preliminary data.</text>
</comment>
<dbReference type="InterPro" id="IPR052509">
    <property type="entry name" value="Metal_resp_DNA-bind_regulator"/>
</dbReference>
<protein>
    <recommendedName>
        <fullName evidence="1">Transcription regulator PadR N-terminal domain-containing protein</fullName>
    </recommendedName>
</protein>
<dbReference type="PANTHER" id="PTHR33169">
    <property type="entry name" value="PADR-FAMILY TRANSCRIPTIONAL REGULATOR"/>
    <property type="match status" value="1"/>
</dbReference>
<organism evidence="2">
    <name type="scientific">marine sediment metagenome</name>
    <dbReference type="NCBI Taxonomy" id="412755"/>
    <lineage>
        <taxon>unclassified sequences</taxon>
        <taxon>metagenomes</taxon>
        <taxon>ecological metagenomes</taxon>
    </lineage>
</organism>
<dbReference type="SUPFAM" id="SSF46785">
    <property type="entry name" value="Winged helix' DNA-binding domain"/>
    <property type="match status" value="1"/>
</dbReference>
<feature type="domain" description="Transcription regulator PadR N-terminal" evidence="1">
    <location>
        <begin position="24"/>
        <end position="95"/>
    </location>
</feature>
<reference evidence="2" key="1">
    <citation type="journal article" date="2014" name="Front. Microbiol.">
        <title>High frequency of phylogenetically diverse reductive dehalogenase-homologous genes in deep subseafloor sedimentary metagenomes.</title>
        <authorList>
            <person name="Kawai M."/>
            <person name="Futagami T."/>
            <person name="Toyoda A."/>
            <person name="Takaki Y."/>
            <person name="Nishi S."/>
            <person name="Hori S."/>
            <person name="Arai W."/>
            <person name="Tsubouchi T."/>
            <person name="Morono Y."/>
            <person name="Uchiyama I."/>
            <person name="Ito T."/>
            <person name="Fujiyama A."/>
            <person name="Inagaki F."/>
            <person name="Takami H."/>
        </authorList>
    </citation>
    <scope>NUCLEOTIDE SEQUENCE</scope>
    <source>
        <strain evidence="2">Expedition CK06-06</strain>
    </source>
</reference>
<proteinExistence type="predicted"/>
<evidence type="ECO:0000259" key="1">
    <source>
        <dbReference type="Pfam" id="PF03551"/>
    </source>
</evidence>
<gene>
    <name evidence="2" type="ORF">S01H4_16377</name>
</gene>
<feature type="non-terminal residue" evidence="2">
    <location>
        <position position="100"/>
    </location>
</feature>
<sequence length="100" mass="12170">MGFPVAIARMKKKTTAEMVWPYFLKLLKERPMYGYELRQETKKRFGWKPPTVTSYVVLYRLQRKGYVAKEWREQRGKPARKYYRITKKGEKLLEEGKKYL</sequence>
<dbReference type="InterPro" id="IPR036390">
    <property type="entry name" value="WH_DNA-bd_sf"/>
</dbReference>
<dbReference type="Gene3D" id="1.10.10.10">
    <property type="entry name" value="Winged helix-like DNA-binding domain superfamily/Winged helix DNA-binding domain"/>
    <property type="match status" value="1"/>
</dbReference>
<dbReference type="InterPro" id="IPR036388">
    <property type="entry name" value="WH-like_DNA-bd_sf"/>
</dbReference>
<dbReference type="InterPro" id="IPR005149">
    <property type="entry name" value="Tscrpt_reg_PadR_N"/>
</dbReference>
<accession>X0YFA8</accession>
<name>X0YFA8_9ZZZZ</name>
<dbReference type="Pfam" id="PF03551">
    <property type="entry name" value="PadR"/>
    <property type="match status" value="1"/>
</dbReference>
<dbReference type="AlphaFoldDB" id="X0YFA8"/>
<dbReference type="PANTHER" id="PTHR33169:SF14">
    <property type="entry name" value="TRANSCRIPTIONAL REGULATOR RV3488"/>
    <property type="match status" value="1"/>
</dbReference>
<evidence type="ECO:0000313" key="2">
    <source>
        <dbReference type="EMBL" id="GAG54659.1"/>
    </source>
</evidence>